<dbReference type="PANTHER" id="PTHR38039:SF1">
    <property type="entry name" value="TOXIN YOEB"/>
    <property type="match status" value="1"/>
</dbReference>
<evidence type="ECO:0000256" key="2">
    <source>
        <dbReference type="ARBA" id="ARBA00022649"/>
    </source>
</evidence>
<dbReference type="Pfam" id="PF06769">
    <property type="entry name" value="YoeB_toxin"/>
    <property type="match status" value="1"/>
</dbReference>
<evidence type="ECO:0000313" key="9">
    <source>
        <dbReference type="Proteomes" id="UP000199013"/>
    </source>
</evidence>
<gene>
    <name evidence="8" type="ORF">FDG2_2157</name>
</gene>
<dbReference type="GO" id="GO:0045892">
    <property type="term" value="P:negative regulation of DNA-templated transcription"/>
    <property type="evidence" value="ECO:0007669"/>
    <property type="project" value="TreeGrafter"/>
</dbReference>
<proteinExistence type="inferred from homology"/>
<evidence type="ECO:0000256" key="6">
    <source>
        <dbReference type="ARBA" id="ARBA00030388"/>
    </source>
</evidence>
<evidence type="ECO:0000256" key="4">
    <source>
        <dbReference type="ARBA" id="ARBA00022759"/>
    </source>
</evidence>
<dbReference type="Proteomes" id="UP000199013">
    <property type="component" value="Unassembled WGS sequence"/>
</dbReference>
<dbReference type="Gene3D" id="3.30.2310.20">
    <property type="entry name" value="RelE-like"/>
    <property type="match status" value="1"/>
</dbReference>
<comment type="similarity">
    <text evidence="1">Belongs to the YoeB family.</text>
</comment>
<dbReference type="GO" id="GO:0006401">
    <property type="term" value="P:RNA catabolic process"/>
    <property type="evidence" value="ECO:0007669"/>
    <property type="project" value="InterPro"/>
</dbReference>
<dbReference type="GO" id="GO:0016787">
    <property type="term" value="F:hydrolase activity"/>
    <property type="evidence" value="ECO:0007669"/>
    <property type="project" value="UniProtKB-KW"/>
</dbReference>
<dbReference type="InterPro" id="IPR007712">
    <property type="entry name" value="RelE/ParE_toxin"/>
</dbReference>
<evidence type="ECO:0000256" key="5">
    <source>
        <dbReference type="ARBA" id="ARBA00022801"/>
    </source>
</evidence>
<organism evidence="8 9">
    <name type="scientific">Candidatus Protofrankia californiensis</name>
    <dbReference type="NCBI Taxonomy" id="1839754"/>
    <lineage>
        <taxon>Bacteria</taxon>
        <taxon>Bacillati</taxon>
        <taxon>Actinomycetota</taxon>
        <taxon>Actinomycetes</taxon>
        <taxon>Frankiales</taxon>
        <taxon>Frankiaceae</taxon>
        <taxon>Protofrankia</taxon>
    </lineage>
</organism>
<evidence type="ECO:0000313" key="8">
    <source>
        <dbReference type="EMBL" id="SBW21886.1"/>
    </source>
</evidence>
<keyword evidence="4" id="KW-0255">Endonuclease</keyword>
<accession>A0A1C3NX12</accession>
<dbReference type="NCBIfam" id="TIGR02116">
    <property type="entry name" value="toxin_Txe_YoeB"/>
    <property type="match status" value="1"/>
</dbReference>
<keyword evidence="3" id="KW-0540">Nuclease</keyword>
<dbReference type="InterPro" id="IPR035093">
    <property type="entry name" value="RelE/ParE_toxin_dom_sf"/>
</dbReference>
<name>A0A1C3NX12_9ACTN</name>
<evidence type="ECO:0000256" key="1">
    <source>
        <dbReference type="ARBA" id="ARBA00008172"/>
    </source>
</evidence>
<dbReference type="InterPro" id="IPR009614">
    <property type="entry name" value="YoeB_toxin"/>
</dbReference>
<sequence length="83" mass="9875">MRIVFTSRAWADYTSWADDRKMLHRINRLIEESARDPAVGIGKPEPLSQNLSGYWSRRITDEHRLVYQVRGDDLVVIQVRYHY</sequence>
<keyword evidence="5" id="KW-0378">Hydrolase</keyword>
<evidence type="ECO:0000256" key="7">
    <source>
        <dbReference type="ARBA" id="ARBA00050056"/>
    </source>
</evidence>
<protein>
    <recommendedName>
        <fullName evidence="7">Endoribonuclease YoeB</fullName>
    </recommendedName>
    <alternativeName>
        <fullName evidence="6">Putative mRNA interferase YoeB</fullName>
    </alternativeName>
</protein>
<dbReference type="PANTHER" id="PTHR38039">
    <property type="entry name" value="TOXIN YOEB"/>
    <property type="match status" value="1"/>
</dbReference>
<keyword evidence="2" id="KW-1277">Toxin-antitoxin system</keyword>
<dbReference type="NCBIfam" id="TIGR02385">
    <property type="entry name" value="RelE_StbE"/>
    <property type="match status" value="1"/>
</dbReference>
<dbReference type="SUPFAM" id="SSF143011">
    <property type="entry name" value="RelE-like"/>
    <property type="match status" value="1"/>
</dbReference>
<reference evidence="9" key="1">
    <citation type="submission" date="2016-02" db="EMBL/GenBank/DDBJ databases">
        <authorList>
            <person name="Wibberg D."/>
        </authorList>
    </citation>
    <scope>NUCLEOTIDE SEQUENCE [LARGE SCALE GENOMIC DNA]</scope>
</reference>
<keyword evidence="9" id="KW-1185">Reference proteome</keyword>
<dbReference type="GO" id="GO:0004519">
    <property type="term" value="F:endonuclease activity"/>
    <property type="evidence" value="ECO:0007669"/>
    <property type="project" value="UniProtKB-KW"/>
</dbReference>
<evidence type="ECO:0000256" key="3">
    <source>
        <dbReference type="ARBA" id="ARBA00022722"/>
    </source>
</evidence>
<dbReference type="EMBL" id="FLUV01000898">
    <property type="protein sequence ID" value="SBW21886.1"/>
    <property type="molecule type" value="Genomic_DNA"/>
</dbReference>
<dbReference type="AlphaFoldDB" id="A0A1C3NX12"/>